<accession>A0ABS7GYH4</accession>
<comment type="caution">
    <text evidence="1">The sequence shown here is derived from an EMBL/GenBank/DDBJ whole genome shotgun (WGS) entry which is preliminary data.</text>
</comment>
<name>A0ABS7GYH4_9HYPH</name>
<evidence type="ECO:0000313" key="1">
    <source>
        <dbReference type="EMBL" id="MBW9054930.1"/>
    </source>
</evidence>
<proteinExistence type="predicted"/>
<protein>
    <submittedName>
        <fullName evidence="1">Uncharacterized protein</fullName>
    </submittedName>
</protein>
<organism evidence="1 2">
    <name type="scientific">Rhizobium mesosinicum</name>
    <dbReference type="NCBI Taxonomy" id="335017"/>
    <lineage>
        <taxon>Bacteria</taxon>
        <taxon>Pseudomonadati</taxon>
        <taxon>Pseudomonadota</taxon>
        <taxon>Alphaproteobacteria</taxon>
        <taxon>Hyphomicrobiales</taxon>
        <taxon>Rhizobiaceae</taxon>
        <taxon>Rhizobium/Agrobacterium group</taxon>
        <taxon>Rhizobium</taxon>
    </lineage>
</organism>
<gene>
    <name evidence="1" type="ORF">JNB85_21245</name>
</gene>
<dbReference type="Proteomes" id="UP000717752">
    <property type="component" value="Unassembled WGS sequence"/>
</dbReference>
<sequence>MGIERLFEEAQQVYNIDELIQAAPADRRELSSIAISKDTIVNEAISPERSDVREEEGRSMRDIHLTLQMAMAFIANVFGRKVLAGR</sequence>
<evidence type="ECO:0000313" key="2">
    <source>
        <dbReference type="Proteomes" id="UP000717752"/>
    </source>
</evidence>
<dbReference type="RefSeq" id="WP_220336270.1">
    <property type="nucleotide sequence ID" value="NZ_JAEUAK010000008.1"/>
</dbReference>
<dbReference type="EMBL" id="JAEUAK010000008">
    <property type="protein sequence ID" value="MBW9054930.1"/>
    <property type="molecule type" value="Genomic_DNA"/>
</dbReference>
<keyword evidence="2" id="KW-1185">Reference proteome</keyword>
<reference evidence="1 2" key="1">
    <citation type="journal article" date="2021" name="MBio">
        <title>Poor Competitiveness of Bradyrhizobium in Pigeon Pea Root Colonization in Indian Soils.</title>
        <authorList>
            <person name="Chalasani D."/>
            <person name="Basu A."/>
            <person name="Pullabhotla S.V.S.R.N."/>
            <person name="Jorrin B."/>
            <person name="Neal A.L."/>
            <person name="Poole P.S."/>
            <person name="Podile A.R."/>
            <person name="Tkacz A."/>
        </authorList>
    </citation>
    <scope>NUCLEOTIDE SEQUENCE [LARGE SCALE GENOMIC DNA]</scope>
    <source>
        <strain evidence="1 2">HU56</strain>
    </source>
</reference>